<keyword evidence="6" id="KW-1185">Reference proteome</keyword>
<evidence type="ECO:0000256" key="1">
    <source>
        <dbReference type="ARBA" id="ARBA00007787"/>
    </source>
</evidence>
<accession>A0A2A2H6C3</accession>
<dbReference type="InterPro" id="IPR012336">
    <property type="entry name" value="Thioredoxin-like_fold"/>
</dbReference>
<dbReference type="CDD" id="cd02947">
    <property type="entry name" value="TRX_family"/>
    <property type="match status" value="1"/>
</dbReference>
<dbReference type="PROSITE" id="PS51352">
    <property type="entry name" value="THIOREDOXIN_2"/>
    <property type="match status" value="1"/>
</dbReference>
<feature type="domain" description="Thioredoxin" evidence="4">
    <location>
        <begin position="15"/>
        <end position="186"/>
    </location>
</feature>
<dbReference type="Pfam" id="PF13098">
    <property type="entry name" value="Thioredoxin_2"/>
    <property type="match status" value="1"/>
</dbReference>
<dbReference type="EMBL" id="LMVM01000012">
    <property type="protein sequence ID" value="PAV04864.1"/>
    <property type="molecule type" value="Genomic_DNA"/>
</dbReference>
<dbReference type="RefSeq" id="WP_069585562.1">
    <property type="nucleotide sequence ID" value="NZ_LMVM01000012.1"/>
</dbReference>
<keyword evidence="2" id="KW-0813">Transport</keyword>
<keyword evidence="2" id="KW-0249">Electron transport</keyword>
<evidence type="ECO:0000313" key="5">
    <source>
        <dbReference type="EMBL" id="PAV04864.1"/>
    </source>
</evidence>
<evidence type="ECO:0000256" key="2">
    <source>
        <dbReference type="ARBA" id="ARBA00022982"/>
    </source>
</evidence>
<dbReference type="OrthoDB" id="35385at2157"/>
<keyword evidence="3" id="KW-0472">Membrane</keyword>
<protein>
    <recommendedName>
        <fullName evidence="4">Thioredoxin domain-containing protein</fullName>
    </recommendedName>
</protein>
<name>A0A2A2H6C3_METBR</name>
<reference evidence="5 6" key="1">
    <citation type="journal article" date="2017" name="BMC Genomics">
        <title>Genomic analysis of methanogenic archaea reveals a shift towards energy conservation.</title>
        <authorList>
            <person name="Gilmore S.P."/>
            <person name="Henske J.K."/>
            <person name="Sexton J.A."/>
            <person name="Solomon K.V."/>
            <person name="Seppala S."/>
            <person name="Yoo J.I."/>
            <person name="Huyett L.M."/>
            <person name="Pressman A."/>
            <person name="Cogan J.Z."/>
            <person name="Kivenson V."/>
            <person name="Peng X."/>
            <person name="Tan Y."/>
            <person name="Valentine D.L."/>
            <person name="O'Malley M.A."/>
        </authorList>
    </citation>
    <scope>NUCLEOTIDE SEQUENCE [LARGE SCALE GENOMIC DNA]</scope>
    <source>
        <strain evidence="5 6">M.o.H.</strain>
    </source>
</reference>
<evidence type="ECO:0000259" key="4">
    <source>
        <dbReference type="PROSITE" id="PS51352"/>
    </source>
</evidence>
<evidence type="ECO:0000256" key="3">
    <source>
        <dbReference type="SAM" id="Phobius"/>
    </source>
</evidence>
<comment type="similarity">
    <text evidence="1">Belongs to the glutaredoxin family.</text>
</comment>
<proteinExistence type="inferred from homology"/>
<keyword evidence="3" id="KW-0812">Transmembrane</keyword>
<dbReference type="Proteomes" id="UP000217784">
    <property type="component" value="Unassembled WGS sequence"/>
</dbReference>
<dbReference type="Gene3D" id="3.40.30.10">
    <property type="entry name" value="Glutaredoxin"/>
    <property type="match status" value="1"/>
</dbReference>
<sequence>MPYLVCDKCNAYYKLQKGESIRDFPYCACGNKLKYYEYIGDYTQRPEDSDIKSKKGIMNLWTGQSTGIKLASILVIILGILIVTGVSGVFNNDNANKPTLLVLYAPWCSSCDKYEETLSDPDVKKKIDENYNFHKVNIDWNSDIVKKYAENGQLLVPTTIILDKDGNIVKRYEGYMDPDQLLGVLS</sequence>
<dbReference type="AlphaFoldDB" id="A0A2A2H6C3"/>
<organism evidence="5 6">
    <name type="scientific">Methanobacterium bryantii</name>
    <dbReference type="NCBI Taxonomy" id="2161"/>
    <lineage>
        <taxon>Archaea</taxon>
        <taxon>Methanobacteriati</taxon>
        <taxon>Methanobacteriota</taxon>
        <taxon>Methanomada group</taxon>
        <taxon>Methanobacteria</taxon>
        <taxon>Methanobacteriales</taxon>
        <taxon>Methanobacteriaceae</taxon>
        <taxon>Methanobacterium</taxon>
    </lineage>
</organism>
<evidence type="ECO:0000313" key="6">
    <source>
        <dbReference type="Proteomes" id="UP000217784"/>
    </source>
</evidence>
<feature type="transmembrane region" description="Helical" evidence="3">
    <location>
        <begin position="70"/>
        <end position="90"/>
    </location>
</feature>
<comment type="caution">
    <text evidence="5">The sequence shown here is derived from an EMBL/GenBank/DDBJ whole genome shotgun (WGS) entry which is preliminary data.</text>
</comment>
<keyword evidence="3" id="KW-1133">Transmembrane helix</keyword>
<dbReference type="InterPro" id="IPR036249">
    <property type="entry name" value="Thioredoxin-like_sf"/>
</dbReference>
<dbReference type="InterPro" id="IPR013766">
    <property type="entry name" value="Thioredoxin_domain"/>
</dbReference>
<gene>
    <name evidence="5" type="ORF">ASJ80_11180</name>
</gene>
<dbReference type="SUPFAM" id="SSF52833">
    <property type="entry name" value="Thioredoxin-like"/>
    <property type="match status" value="1"/>
</dbReference>